<name>A0AAE0EPH3_9CHLO</name>
<dbReference type="PANTHER" id="PTHR13890">
    <property type="entry name" value="RNA SPLICING PROTEIN MRS2, MITOCHONDRIAL"/>
    <property type="match status" value="1"/>
</dbReference>
<keyword evidence="8 10" id="KW-0406">Ion transport</keyword>
<evidence type="ECO:0000256" key="10">
    <source>
        <dbReference type="RuleBase" id="RU366041"/>
    </source>
</evidence>
<dbReference type="EMBL" id="LGRX02035572">
    <property type="protein sequence ID" value="KAK3234025.1"/>
    <property type="molecule type" value="Genomic_DNA"/>
</dbReference>
<feature type="transmembrane region" description="Helical" evidence="10">
    <location>
        <begin position="327"/>
        <end position="349"/>
    </location>
</feature>
<evidence type="ECO:0000256" key="6">
    <source>
        <dbReference type="ARBA" id="ARBA00022946"/>
    </source>
</evidence>
<dbReference type="Pfam" id="PF22099">
    <property type="entry name" value="MRS2-like"/>
    <property type="match status" value="2"/>
</dbReference>
<reference evidence="12 13" key="1">
    <citation type="journal article" date="2015" name="Genome Biol. Evol.">
        <title>Comparative Genomics of a Bacterivorous Green Alga Reveals Evolutionary Causalities and Consequences of Phago-Mixotrophic Mode of Nutrition.</title>
        <authorList>
            <person name="Burns J.A."/>
            <person name="Paasch A."/>
            <person name="Narechania A."/>
            <person name="Kim E."/>
        </authorList>
    </citation>
    <scope>NUCLEOTIDE SEQUENCE [LARGE SCALE GENOMIC DNA]</scope>
    <source>
        <strain evidence="12 13">PLY_AMNH</strain>
    </source>
</reference>
<dbReference type="GO" id="GO:0015095">
    <property type="term" value="F:magnesium ion transmembrane transporter activity"/>
    <property type="evidence" value="ECO:0007669"/>
    <property type="project" value="TreeGrafter"/>
</dbReference>
<dbReference type="AlphaFoldDB" id="A0AAE0EPH3"/>
<evidence type="ECO:0000256" key="9">
    <source>
        <dbReference type="ARBA" id="ARBA00023136"/>
    </source>
</evidence>
<feature type="region of interest" description="Disordered" evidence="11">
    <location>
        <begin position="136"/>
        <end position="164"/>
    </location>
</feature>
<comment type="function">
    <text evidence="10">Magnesium transporter that may mediate the influx of magnesium.</text>
</comment>
<evidence type="ECO:0000256" key="11">
    <source>
        <dbReference type="SAM" id="MobiDB-lite"/>
    </source>
</evidence>
<feature type="compositionally biased region" description="Basic and acidic residues" evidence="11">
    <location>
        <begin position="153"/>
        <end position="163"/>
    </location>
</feature>
<comment type="caution">
    <text evidence="12">The sequence shown here is derived from an EMBL/GenBank/DDBJ whole genome shotgun (WGS) entry which is preliminary data.</text>
</comment>
<dbReference type="Gene3D" id="2.40.128.330">
    <property type="match status" value="1"/>
</dbReference>
<accession>A0AAE0EPH3</accession>
<dbReference type="InterPro" id="IPR039204">
    <property type="entry name" value="MRS2-like"/>
</dbReference>
<keyword evidence="7 10" id="KW-1133">Transmembrane helix</keyword>
<proteinExistence type="inferred from homology"/>
<dbReference type="InterPro" id="IPR045863">
    <property type="entry name" value="CorA_TM1_TM2"/>
</dbReference>
<keyword evidence="4 10" id="KW-0812">Transmembrane</keyword>
<dbReference type="Proteomes" id="UP001190700">
    <property type="component" value="Unassembled WGS sequence"/>
</dbReference>
<dbReference type="SUPFAM" id="SSF144083">
    <property type="entry name" value="Magnesium transport protein CorA, transmembrane region"/>
    <property type="match status" value="1"/>
</dbReference>
<keyword evidence="6" id="KW-0809">Transit peptide</keyword>
<evidence type="ECO:0000256" key="5">
    <source>
        <dbReference type="ARBA" id="ARBA00022842"/>
    </source>
</evidence>
<dbReference type="Gene3D" id="1.20.58.340">
    <property type="entry name" value="Magnesium transport protein CorA, transmembrane region"/>
    <property type="match status" value="1"/>
</dbReference>
<evidence type="ECO:0000256" key="3">
    <source>
        <dbReference type="ARBA" id="ARBA00022448"/>
    </source>
</evidence>
<comment type="subcellular location">
    <subcellularLocation>
        <location evidence="1 10">Membrane</location>
        <topology evidence="1 10">Multi-pass membrane protein</topology>
    </subcellularLocation>
</comment>
<evidence type="ECO:0000256" key="4">
    <source>
        <dbReference type="ARBA" id="ARBA00022692"/>
    </source>
</evidence>
<dbReference type="CDD" id="cd12823">
    <property type="entry name" value="Mrs2_Mfm1p-like"/>
    <property type="match status" value="1"/>
</dbReference>
<organism evidence="12 13">
    <name type="scientific">Cymbomonas tetramitiformis</name>
    <dbReference type="NCBI Taxonomy" id="36881"/>
    <lineage>
        <taxon>Eukaryota</taxon>
        <taxon>Viridiplantae</taxon>
        <taxon>Chlorophyta</taxon>
        <taxon>Pyramimonadophyceae</taxon>
        <taxon>Pyramimonadales</taxon>
        <taxon>Pyramimonadaceae</taxon>
        <taxon>Cymbomonas</taxon>
    </lineage>
</organism>
<keyword evidence="3 10" id="KW-0813">Transport</keyword>
<keyword evidence="13" id="KW-1185">Reference proteome</keyword>
<keyword evidence="9 10" id="KW-0472">Membrane</keyword>
<evidence type="ECO:0000313" key="13">
    <source>
        <dbReference type="Proteomes" id="UP001190700"/>
    </source>
</evidence>
<dbReference type="GO" id="GO:0016020">
    <property type="term" value="C:membrane"/>
    <property type="evidence" value="ECO:0007669"/>
    <property type="project" value="UniProtKB-SubCell"/>
</dbReference>
<comment type="similarity">
    <text evidence="2 10">Belongs to the CorA metal ion transporter (MIT) (TC 1.A.35.5) family.</text>
</comment>
<feature type="transmembrane region" description="Helical" evidence="10">
    <location>
        <begin position="294"/>
        <end position="315"/>
    </location>
</feature>
<keyword evidence="5 10" id="KW-0460">Magnesium</keyword>
<gene>
    <name evidence="12" type="ORF">CYMTET_55709</name>
</gene>
<evidence type="ECO:0000256" key="7">
    <source>
        <dbReference type="ARBA" id="ARBA00022989"/>
    </source>
</evidence>
<evidence type="ECO:0000256" key="1">
    <source>
        <dbReference type="ARBA" id="ARBA00004141"/>
    </source>
</evidence>
<protein>
    <recommendedName>
        <fullName evidence="10">Magnesium transporter</fullName>
    </recommendedName>
</protein>
<dbReference type="PANTHER" id="PTHR13890:SF0">
    <property type="entry name" value="MAGNESIUM TRANSPORTER MRS2 HOMOLOG, MITOCHONDRIAL"/>
    <property type="match status" value="1"/>
</dbReference>
<evidence type="ECO:0000256" key="8">
    <source>
        <dbReference type="ARBA" id="ARBA00023065"/>
    </source>
</evidence>
<sequence length="356" mass="39310">MNSGRAATYEVARVTLQGASTPLFLGRRELLRQTGLQPRELRRIDPSLTLTTSTPTIVVRSQALLLHLGAVRLIVTTTHAFLFDIHSKGAKRFLNSLSHRLAACTKPQGDSCPEAEKYEHFPESLEAWPSMFYAAPNGDQAPAAQPHSSQDPVQERDANHPVPDHLTAVPFELEVVEAALLEAVTHLEGLLSGMQPRVTRLLRTLPTHINATTLEELRSVKQLLVALDSRAGTLRQMLLETLDDEEDIAGMMISKSGVIRTDEEMEADEEEVEGLLEYYLQRCDRRLEVNKLELALAIVTFAVAMGALVTGIFGMNLRSRIEEHATAFYFATFGIVAGISLITAALLAYTKFRGIL</sequence>
<evidence type="ECO:0000256" key="2">
    <source>
        <dbReference type="ARBA" id="ARBA00007535"/>
    </source>
</evidence>
<evidence type="ECO:0000313" key="12">
    <source>
        <dbReference type="EMBL" id="KAK3234025.1"/>
    </source>
</evidence>